<evidence type="ECO:0000313" key="1">
    <source>
        <dbReference type="EMBL" id="MBB4620064.1"/>
    </source>
</evidence>
<organism evidence="1 2">
    <name type="scientific">Sphingomonas abaci</name>
    <dbReference type="NCBI Taxonomy" id="237611"/>
    <lineage>
        <taxon>Bacteria</taxon>
        <taxon>Pseudomonadati</taxon>
        <taxon>Pseudomonadota</taxon>
        <taxon>Alphaproteobacteria</taxon>
        <taxon>Sphingomonadales</taxon>
        <taxon>Sphingomonadaceae</taxon>
        <taxon>Sphingomonas</taxon>
    </lineage>
</organism>
<dbReference type="EMBL" id="JACHNY010000026">
    <property type="protein sequence ID" value="MBB4620064.1"/>
    <property type="molecule type" value="Genomic_DNA"/>
</dbReference>
<name>A0A7W7AN37_9SPHN</name>
<evidence type="ECO:0000313" key="2">
    <source>
        <dbReference type="Proteomes" id="UP000574769"/>
    </source>
</evidence>
<dbReference type="Proteomes" id="UP000574769">
    <property type="component" value="Unassembled WGS sequence"/>
</dbReference>
<evidence type="ECO:0008006" key="3">
    <source>
        <dbReference type="Google" id="ProtNLM"/>
    </source>
</evidence>
<dbReference type="Pfam" id="PF04365">
    <property type="entry name" value="BrnT_toxin"/>
    <property type="match status" value="1"/>
</dbReference>
<proteinExistence type="predicted"/>
<accession>A0A7W7AN37</accession>
<gene>
    <name evidence="1" type="ORF">GGQ96_004236</name>
</gene>
<reference evidence="1 2" key="1">
    <citation type="submission" date="2020-08" db="EMBL/GenBank/DDBJ databases">
        <title>Genomic Encyclopedia of Type Strains, Phase IV (KMG-IV): sequencing the most valuable type-strain genomes for metagenomic binning, comparative biology and taxonomic classification.</title>
        <authorList>
            <person name="Goeker M."/>
        </authorList>
    </citation>
    <scope>NUCLEOTIDE SEQUENCE [LARGE SCALE GENOMIC DNA]</scope>
    <source>
        <strain evidence="1 2">DSM 15867</strain>
    </source>
</reference>
<dbReference type="AlphaFoldDB" id="A0A7W7AN37"/>
<protein>
    <recommendedName>
        <fullName evidence="3">BrnT family toxin</fullName>
    </recommendedName>
</protein>
<dbReference type="RefSeq" id="WP_184117156.1">
    <property type="nucleotide sequence ID" value="NZ_JACHNY010000026.1"/>
</dbReference>
<keyword evidence="2" id="KW-1185">Reference proteome</keyword>
<comment type="caution">
    <text evidence="1">The sequence shown here is derived from an EMBL/GenBank/DDBJ whole genome shotgun (WGS) entry which is preliminary data.</text>
</comment>
<dbReference type="Gene3D" id="3.10.450.530">
    <property type="entry name" value="Ribonuclease toxin, BrnT, of type II toxin-antitoxin system"/>
    <property type="match status" value="1"/>
</dbReference>
<dbReference type="InterPro" id="IPR038573">
    <property type="entry name" value="BrnT_sf"/>
</dbReference>
<sequence>MTQFEWDQQKSETNLKKHGVSFEEASAIFEGPVLSAEDEGWHDEIREKSYGLLYGQVVVCVIHTDRSGKCRIISARKATANERKHFHAYLKKALS</sequence>
<dbReference type="InterPro" id="IPR007460">
    <property type="entry name" value="BrnT_toxin"/>
</dbReference>